<gene>
    <name evidence="7" type="ORF">SCNU_16728</name>
</gene>
<keyword evidence="2 4" id="KW-0238">DNA-binding</keyword>
<dbReference type="AlphaFoldDB" id="F1YN38"/>
<dbReference type="GO" id="GO:0000976">
    <property type="term" value="F:transcription cis-regulatory region binding"/>
    <property type="evidence" value="ECO:0007669"/>
    <property type="project" value="TreeGrafter"/>
</dbReference>
<feature type="DNA-binding region" description="H-T-H motif" evidence="4">
    <location>
        <begin position="45"/>
        <end position="64"/>
    </location>
</feature>
<dbReference type="PANTHER" id="PTHR30055:SF234">
    <property type="entry name" value="HTH-TYPE TRANSCRIPTIONAL REGULATOR BETI"/>
    <property type="match status" value="1"/>
</dbReference>
<dbReference type="eggNOG" id="COG1309">
    <property type="taxonomic scope" value="Bacteria"/>
</dbReference>
<dbReference type="Pfam" id="PF00440">
    <property type="entry name" value="TetR_N"/>
    <property type="match status" value="1"/>
</dbReference>
<dbReference type="InterPro" id="IPR009057">
    <property type="entry name" value="Homeodomain-like_sf"/>
</dbReference>
<dbReference type="Proteomes" id="UP000035065">
    <property type="component" value="Unassembled WGS sequence"/>
</dbReference>
<dbReference type="GO" id="GO:0003700">
    <property type="term" value="F:DNA-binding transcription factor activity"/>
    <property type="evidence" value="ECO:0007669"/>
    <property type="project" value="TreeGrafter"/>
</dbReference>
<keyword evidence="3" id="KW-0804">Transcription</keyword>
<organism evidence="7 8">
    <name type="scientific">Gordonia neofelifaecis NRRL B-59395</name>
    <dbReference type="NCBI Taxonomy" id="644548"/>
    <lineage>
        <taxon>Bacteria</taxon>
        <taxon>Bacillati</taxon>
        <taxon>Actinomycetota</taxon>
        <taxon>Actinomycetes</taxon>
        <taxon>Mycobacteriales</taxon>
        <taxon>Gordoniaceae</taxon>
        <taxon>Gordonia</taxon>
    </lineage>
</organism>
<keyword evidence="1" id="KW-0805">Transcription regulation</keyword>
<dbReference type="Gene3D" id="1.10.357.10">
    <property type="entry name" value="Tetracycline Repressor, domain 2"/>
    <property type="match status" value="1"/>
</dbReference>
<dbReference type="Gene3D" id="1.10.10.60">
    <property type="entry name" value="Homeodomain-like"/>
    <property type="match status" value="1"/>
</dbReference>
<dbReference type="PANTHER" id="PTHR30055">
    <property type="entry name" value="HTH-TYPE TRANSCRIPTIONAL REGULATOR RUTR"/>
    <property type="match status" value="1"/>
</dbReference>
<sequence length="212" mass="24369">MVHMREDTVAPSRPNLRDEQKRRTRLALLEAAQEMFVERGYANVTIDDITREVGCSRATFYLHFANKMDVLAKISAETMEQRAASVYGDLDEVLGDGSRQAFTGWIQRALEWFAANRDILPAWDEALQVEPEFRRVGRESITALTDAMPDYLARWPADRHDEARFRVELLVTQLERYFMRSTVQGTIEFAPDRAADVLTDIWFPALQPPTDS</sequence>
<dbReference type="InterPro" id="IPR001647">
    <property type="entry name" value="HTH_TetR"/>
</dbReference>
<evidence type="ECO:0000313" key="8">
    <source>
        <dbReference type="Proteomes" id="UP000035065"/>
    </source>
</evidence>
<dbReference type="SUPFAM" id="SSF46689">
    <property type="entry name" value="Homeodomain-like"/>
    <property type="match status" value="1"/>
</dbReference>
<evidence type="ECO:0000256" key="3">
    <source>
        <dbReference type="ARBA" id="ARBA00023163"/>
    </source>
</evidence>
<dbReference type="STRING" id="644548.SCNU_16728"/>
<feature type="region of interest" description="Disordered" evidence="5">
    <location>
        <begin position="1"/>
        <end position="20"/>
    </location>
</feature>
<comment type="caution">
    <text evidence="7">The sequence shown here is derived from an EMBL/GenBank/DDBJ whole genome shotgun (WGS) entry which is preliminary data.</text>
</comment>
<evidence type="ECO:0000256" key="5">
    <source>
        <dbReference type="SAM" id="MobiDB-lite"/>
    </source>
</evidence>
<reference evidence="7 8" key="1">
    <citation type="journal article" date="2011" name="J. Bacteriol.">
        <title>Draft Genome Sequence of Gordonia neofelifaecis NRRL B-59395, a Cholesterol-Degrading Actinomycete.</title>
        <authorList>
            <person name="Ge F."/>
            <person name="Li W."/>
            <person name="Chen G."/>
            <person name="Liu Y."/>
            <person name="Zhang G."/>
            <person name="Yong B."/>
            <person name="Wang Q."/>
            <person name="Wang N."/>
            <person name="Huang Z."/>
            <person name="Li W."/>
            <person name="Wang J."/>
            <person name="Wu C."/>
            <person name="Xie Q."/>
            <person name="Liu G."/>
        </authorList>
    </citation>
    <scope>NUCLEOTIDE SEQUENCE [LARGE SCALE GENOMIC DNA]</scope>
    <source>
        <strain evidence="7 8">NRRL B-59395</strain>
    </source>
</reference>
<name>F1YN38_9ACTN</name>
<accession>F1YN38</accession>
<keyword evidence="8" id="KW-1185">Reference proteome</keyword>
<dbReference type="InterPro" id="IPR036271">
    <property type="entry name" value="Tet_transcr_reg_TetR-rel_C_sf"/>
</dbReference>
<evidence type="ECO:0000256" key="1">
    <source>
        <dbReference type="ARBA" id="ARBA00023015"/>
    </source>
</evidence>
<dbReference type="InterPro" id="IPR050109">
    <property type="entry name" value="HTH-type_TetR-like_transc_reg"/>
</dbReference>
<dbReference type="SUPFAM" id="SSF48498">
    <property type="entry name" value="Tetracyclin repressor-like, C-terminal domain"/>
    <property type="match status" value="1"/>
</dbReference>
<proteinExistence type="predicted"/>
<evidence type="ECO:0000259" key="6">
    <source>
        <dbReference type="PROSITE" id="PS50977"/>
    </source>
</evidence>
<dbReference type="PROSITE" id="PS50977">
    <property type="entry name" value="HTH_TETR_2"/>
    <property type="match status" value="1"/>
</dbReference>
<evidence type="ECO:0000313" key="7">
    <source>
        <dbReference type="EMBL" id="EGD53925.1"/>
    </source>
</evidence>
<dbReference type="OrthoDB" id="4214267at2"/>
<dbReference type="RefSeq" id="WP_009680541.1">
    <property type="nucleotide sequence ID" value="NZ_AEUD01000016.1"/>
</dbReference>
<feature type="domain" description="HTH tetR-type" evidence="6">
    <location>
        <begin position="22"/>
        <end position="82"/>
    </location>
</feature>
<protein>
    <submittedName>
        <fullName evidence="7">Tetr family transcriptional regulator</fullName>
    </submittedName>
</protein>
<dbReference type="EMBL" id="AEUD01000016">
    <property type="protein sequence ID" value="EGD53925.1"/>
    <property type="molecule type" value="Genomic_DNA"/>
</dbReference>
<evidence type="ECO:0000256" key="4">
    <source>
        <dbReference type="PROSITE-ProRule" id="PRU00335"/>
    </source>
</evidence>
<evidence type="ECO:0000256" key="2">
    <source>
        <dbReference type="ARBA" id="ARBA00023125"/>
    </source>
</evidence>
<dbReference type="PRINTS" id="PR00455">
    <property type="entry name" value="HTHTETR"/>
</dbReference>